<protein>
    <recommendedName>
        <fullName evidence="1">MCM OB domain-containing protein</fullName>
    </recommendedName>
</protein>
<name>A0A4Y7LJI4_PAPSO</name>
<evidence type="ECO:0000313" key="3">
    <source>
        <dbReference type="Proteomes" id="UP000316621"/>
    </source>
</evidence>
<reference evidence="2 3" key="1">
    <citation type="journal article" date="2018" name="Science">
        <title>The opium poppy genome and morphinan production.</title>
        <authorList>
            <person name="Guo L."/>
            <person name="Winzer T."/>
            <person name="Yang X."/>
            <person name="Li Y."/>
            <person name="Ning Z."/>
            <person name="He Z."/>
            <person name="Teodor R."/>
            <person name="Lu Y."/>
            <person name="Bowser T.A."/>
            <person name="Graham I.A."/>
            <person name="Ye K."/>
        </authorList>
    </citation>
    <scope>NUCLEOTIDE SEQUENCE [LARGE SCALE GENOMIC DNA]</scope>
    <source>
        <strain evidence="3">cv. HN1</strain>
        <tissue evidence="2">Leaves</tissue>
    </source>
</reference>
<dbReference type="Gramene" id="RZC84401">
    <property type="protein sequence ID" value="RZC84401"/>
    <property type="gene ID" value="C5167_047190"/>
</dbReference>
<organism evidence="2 3">
    <name type="scientific">Papaver somniferum</name>
    <name type="common">Opium poppy</name>
    <dbReference type="NCBI Taxonomy" id="3469"/>
    <lineage>
        <taxon>Eukaryota</taxon>
        <taxon>Viridiplantae</taxon>
        <taxon>Streptophyta</taxon>
        <taxon>Embryophyta</taxon>
        <taxon>Tracheophyta</taxon>
        <taxon>Spermatophyta</taxon>
        <taxon>Magnoliopsida</taxon>
        <taxon>Ranunculales</taxon>
        <taxon>Papaveraceae</taxon>
        <taxon>Papaveroideae</taxon>
        <taxon>Papaver</taxon>
    </lineage>
</organism>
<gene>
    <name evidence="2" type="ORF">C5167_047190</name>
</gene>
<proteinExistence type="predicted"/>
<dbReference type="Gene3D" id="2.40.50.140">
    <property type="entry name" value="Nucleic acid-binding proteins"/>
    <property type="match status" value="1"/>
</dbReference>
<evidence type="ECO:0000313" key="2">
    <source>
        <dbReference type="EMBL" id="RZC84401.1"/>
    </source>
</evidence>
<keyword evidence="3" id="KW-1185">Reference proteome</keyword>
<dbReference type="STRING" id="3469.A0A4Y7LJI4"/>
<dbReference type="InterPro" id="IPR033762">
    <property type="entry name" value="MCM_OB"/>
</dbReference>
<dbReference type="InterPro" id="IPR012340">
    <property type="entry name" value="NA-bd_OB-fold"/>
</dbReference>
<sequence>MALVHNRRGFDDKQIVRFQETPYDIPKGGTPHTVSLLMHDKLIDAGKPGDRVETYIDCLHIKKTDKSRMQAEDQIEHLNASDNMNEDVPADFQGKIEQLKELAKSIRSFHLQYVNN</sequence>
<evidence type="ECO:0000259" key="1">
    <source>
        <dbReference type="Pfam" id="PF17207"/>
    </source>
</evidence>
<dbReference type="Pfam" id="PF17207">
    <property type="entry name" value="MCM_OB"/>
    <property type="match status" value="1"/>
</dbReference>
<accession>A0A4Y7LJI4</accession>
<dbReference type="EMBL" id="CM010725">
    <property type="protein sequence ID" value="RZC84401.1"/>
    <property type="molecule type" value="Genomic_DNA"/>
</dbReference>
<dbReference type="SUPFAM" id="SSF50249">
    <property type="entry name" value="Nucleic acid-binding proteins"/>
    <property type="match status" value="1"/>
</dbReference>
<feature type="domain" description="MCM OB" evidence="1">
    <location>
        <begin position="2"/>
        <end position="53"/>
    </location>
</feature>
<dbReference type="Proteomes" id="UP000316621">
    <property type="component" value="Chromosome 11"/>
</dbReference>
<dbReference type="AlphaFoldDB" id="A0A4Y7LJI4"/>